<dbReference type="OrthoDB" id="7472987at2759"/>
<evidence type="ECO:0000256" key="1">
    <source>
        <dbReference type="SAM" id="MobiDB-lite"/>
    </source>
</evidence>
<name>A0A9N9QVU6_9NEOP</name>
<gene>
    <name evidence="2" type="ORF">DIATSA_LOCUS2492</name>
</gene>
<dbReference type="Proteomes" id="UP001153714">
    <property type="component" value="Chromosome 12"/>
</dbReference>
<reference evidence="2" key="1">
    <citation type="submission" date="2021-12" db="EMBL/GenBank/DDBJ databases">
        <authorList>
            <person name="King R."/>
        </authorList>
    </citation>
    <scope>NUCLEOTIDE SEQUENCE</scope>
</reference>
<keyword evidence="3" id="KW-1185">Reference proteome</keyword>
<reference evidence="2" key="2">
    <citation type="submission" date="2022-10" db="EMBL/GenBank/DDBJ databases">
        <authorList>
            <consortium name="ENA_rothamsted_submissions"/>
            <consortium name="culmorum"/>
            <person name="King R."/>
        </authorList>
    </citation>
    <scope>NUCLEOTIDE SEQUENCE</scope>
</reference>
<protein>
    <submittedName>
        <fullName evidence="2">Uncharacterized protein</fullName>
    </submittedName>
</protein>
<feature type="region of interest" description="Disordered" evidence="1">
    <location>
        <begin position="82"/>
        <end position="104"/>
    </location>
</feature>
<dbReference type="EMBL" id="OU893343">
    <property type="protein sequence ID" value="CAG9784394.1"/>
    <property type="molecule type" value="Genomic_DNA"/>
</dbReference>
<dbReference type="AlphaFoldDB" id="A0A9N9QVU6"/>
<accession>A0A9N9QVU6</accession>
<evidence type="ECO:0000313" key="3">
    <source>
        <dbReference type="Proteomes" id="UP001153714"/>
    </source>
</evidence>
<organism evidence="2 3">
    <name type="scientific">Diatraea saccharalis</name>
    <name type="common">sugarcane borer</name>
    <dbReference type="NCBI Taxonomy" id="40085"/>
    <lineage>
        <taxon>Eukaryota</taxon>
        <taxon>Metazoa</taxon>
        <taxon>Ecdysozoa</taxon>
        <taxon>Arthropoda</taxon>
        <taxon>Hexapoda</taxon>
        <taxon>Insecta</taxon>
        <taxon>Pterygota</taxon>
        <taxon>Neoptera</taxon>
        <taxon>Endopterygota</taxon>
        <taxon>Lepidoptera</taxon>
        <taxon>Glossata</taxon>
        <taxon>Ditrysia</taxon>
        <taxon>Pyraloidea</taxon>
        <taxon>Crambidae</taxon>
        <taxon>Crambinae</taxon>
        <taxon>Diatraea</taxon>
    </lineage>
</organism>
<proteinExistence type="predicted"/>
<evidence type="ECO:0000313" key="2">
    <source>
        <dbReference type="EMBL" id="CAG9784394.1"/>
    </source>
</evidence>
<sequence length="118" mass="12677">MDWKCKCTCHVMKTTTVVPFFMWRTNGTTRKLPKTFSPQLYHVVGTLSPATYSGEDTEDFTEVANVTEDRCARFNVTDAGNTTVAEGNSTIGGGDAGNGTTEAVTEGQAEEITTVAEA</sequence>